<evidence type="ECO:0000256" key="2">
    <source>
        <dbReference type="SAM" id="Phobius"/>
    </source>
</evidence>
<evidence type="ECO:0000313" key="3">
    <source>
        <dbReference type="EMBL" id="GGJ10455.1"/>
    </source>
</evidence>
<feature type="compositionally biased region" description="Basic and acidic residues" evidence="1">
    <location>
        <begin position="313"/>
        <end position="329"/>
    </location>
</feature>
<keyword evidence="2" id="KW-0472">Membrane</keyword>
<comment type="caution">
    <text evidence="3">The sequence shown here is derived from an EMBL/GenBank/DDBJ whole genome shotgun (WGS) entry which is preliminary data.</text>
</comment>
<feature type="transmembrane region" description="Helical" evidence="2">
    <location>
        <begin position="266"/>
        <end position="283"/>
    </location>
</feature>
<feature type="region of interest" description="Disordered" evidence="1">
    <location>
        <begin position="313"/>
        <end position="356"/>
    </location>
</feature>
<feature type="transmembrane region" description="Helical" evidence="2">
    <location>
        <begin position="31"/>
        <end position="49"/>
    </location>
</feature>
<dbReference type="AlphaFoldDB" id="A0A917KEH4"/>
<dbReference type="Proteomes" id="UP000625682">
    <property type="component" value="Unassembled WGS sequence"/>
</dbReference>
<evidence type="ECO:0000256" key="1">
    <source>
        <dbReference type="SAM" id="MobiDB-lite"/>
    </source>
</evidence>
<reference evidence="3" key="1">
    <citation type="journal article" date="2014" name="Int. J. Syst. Evol. Microbiol.">
        <title>Complete genome sequence of Corynebacterium casei LMG S-19264T (=DSM 44701T), isolated from a smear-ripened cheese.</title>
        <authorList>
            <consortium name="US DOE Joint Genome Institute (JGI-PGF)"/>
            <person name="Walter F."/>
            <person name="Albersmeier A."/>
            <person name="Kalinowski J."/>
            <person name="Ruckert C."/>
        </authorList>
    </citation>
    <scope>NUCLEOTIDE SEQUENCE</scope>
    <source>
        <strain evidence="3">CGMCC 4.7272</strain>
    </source>
</reference>
<gene>
    <name evidence="3" type="ORF">GCM10012282_03770</name>
</gene>
<organism evidence="3 4">
    <name type="scientific">Streptomyces lacrimifluminis</name>
    <dbReference type="NCBI Taxonomy" id="1500077"/>
    <lineage>
        <taxon>Bacteria</taxon>
        <taxon>Bacillati</taxon>
        <taxon>Actinomycetota</taxon>
        <taxon>Actinomycetes</taxon>
        <taxon>Kitasatosporales</taxon>
        <taxon>Streptomycetaceae</taxon>
        <taxon>Streptomyces</taxon>
    </lineage>
</organism>
<feature type="region of interest" description="Disordered" evidence="1">
    <location>
        <begin position="596"/>
        <end position="623"/>
    </location>
</feature>
<protein>
    <submittedName>
        <fullName evidence="3">Uncharacterized protein</fullName>
    </submittedName>
</protein>
<accession>A0A917KEH4</accession>
<keyword evidence="2" id="KW-1133">Transmembrane helix</keyword>
<reference evidence="3" key="2">
    <citation type="submission" date="2020-09" db="EMBL/GenBank/DDBJ databases">
        <authorList>
            <person name="Sun Q."/>
            <person name="Zhou Y."/>
        </authorList>
    </citation>
    <scope>NUCLEOTIDE SEQUENCE</scope>
    <source>
        <strain evidence="3">CGMCC 4.7272</strain>
    </source>
</reference>
<keyword evidence="2" id="KW-0812">Transmembrane</keyword>
<evidence type="ECO:0000313" key="4">
    <source>
        <dbReference type="Proteomes" id="UP000625682"/>
    </source>
</evidence>
<feature type="transmembrane region" description="Helical" evidence="2">
    <location>
        <begin position="210"/>
        <end position="229"/>
    </location>
</feature>
<feature type="transmembrane region" description="Helical" evidence="2">
    <location>
        <begin position="129"/>
        <end position="162"/>
    </location>
</feature>
<feature type="transmembrane region" description="Helical" evidence="2">
    <location>
        <begin position="174"/>
        <end position="203"/>
    </location>
</feature>
<keyword evidence="4" id="KW-1185">Reference proteome</keyword>
<dbReference type="EMBL" id="BMMU01000001">
    <property type="protein sequence ID" value="GGJ10455.1"/>
    <property type="molecule type" value="Genomic_DNA"/>
</dbReference>
<sequence length="623" mass="66768">MAFAELTPRRPVMRADKPTQAREVWHERHRVALTVTACAVPLYFVWWAVFATGGGDLAAQVAWAEFAKMYPDSAYNLFWYGGLHAANYSLMSPYLMAAIGVVAATMLSGVAATLLGAELVARTGVRKPLWPALAVGFSLWCQVISGRSTFVLGTAFGMAAVLAVVNGRGARHLGIAALCATLATTGSPVAGLFVLVVGAAYLLSRDWGRAAALLVPPVAVVGVTTLLFPFEGEQPMPFSRIWPPVVLCAIIVLTAPSAWRTLRLGAAVYAVGVVLCYLIPTPIGTNVERLSELAAPATLLAIMMYRTGWGKAEEAGEGRRSEDPGEERTGAAALTPATAADTATPTPAGTGTGTTSWLPFPLPHPWFTSRRRMVALGLAMAVSVSWLSGKTIADIVTNTTVPEWAVKTDGVVNELKRLGAEQTRVEVVPARDHREAAILAPYINMARGWNRQADVERGRLFYEGHGGTAEPEGGFSPEAYKAWLSQWAVGFVVLVNGEPDGPAKLEHALVTSGPSYLQPVWEDANWKIYRVKNATPLVDKPASVVSADGANLVVRMPKAGEVTVRIAYSPWLWAENGCLTDEGEFTKLTVEQPGDIRISSTYGGPSRETALQCEKEADENEKQ</sequence>
<feature type="transmembrane region" description="Helical" evidence="2">
    <location>
        <begin position="241"/>
        <end position="259"/>
    </location>
</feature>
<feature type="compositionally biased region" description="Low complexity" evidence="1">
    <location>
        <begin position="330"/>
        <end position="355"/>
    </location>
</feature>
<proteinExistence type="predicted"/>
<feature type="transmembrane region" description="Helical" evidence="2">
    <location>
        <begin position="94"/>
        <end position="117"/>
    </location>
</feature>
<name>A0A917KEH4_9ACTN</name>